<dbReference type="Proteomes" id="UP001165190">
    <property type="component" value="Unassembled WGS sequence"/>
</dbReference>
<accession>A0A9W7IQE5</accession>
<reference evidence="1" key="1">
    <citation type="submission" date="2023-05" db="EMBL/GenBank/DDBJ databases">
        <title>Genome and transcriptome analyses reveal genes involved in the formation of fine ridges on petal epidermal cells in Hibiscus trionum.</title>
        <authorList>
            <person name="Koshimizu S."/>
            <person name="Masuda S."/>
            <person name="Ishii T."/>
            <person name="Shirasu K."/>
            <person name="Hoshino A."/>
            <person name="Arita M."/>
        </authorList>
    </citation>
    <scope>NUCLEOTIDE SEQUENCE</scope>
    <source>
        <strain evidence="1">Hamamatsu line</strain>
    </source>
</reference>
<dbReference type="EMBL" id="BSYR01000034">
    <property type="protein sequence ID" value="GMI99172.1"/>
    <property type="molecule type" value="Genomic_DNA"/>
</dbReference>
<evidence type="ECO:0000313" key="1">
    <source>
        <dbReference type="EMBL" id="GMI99172.1"/>
    </source>
</evidence>
<organism evidence="1 2">
    <name type="scientific">Hibiscus trionum</name>
    <name type="common">Flower of an hour</name>
    <dbReference type="NCBI Taxonomy" id="183268"/>
    <lineage>
        <taxon>Eukaryota</taxon>
        <taxon>Viridiplantae</taxon>
        <taxon>Streptophyta</taxon>
        <taxon>Embryophyta</taxon>
        <taxon>Tracheophyta</taxon>
        <taxon>Spermatophyta</taxon>
        <taxon>Magnoliopsida</taxon>
        <taxon>eudicotyledons</taxon>
        <taxon>Gunneridae</taxon>
        <taxon>Pentapetalae</taxon>
        <taxon>rosids</taxon>
        <taxon>malvids</taxon>
        <taxon>Malvales</taxon>
        <taxon>Malvaceae</taxon>
        <taxon>Malvoideae</taxon>
        <taxon>Hibiscus</taxon>
    </lineage>
</organism>
<dbReference type="Gene3D" id="2.60.120.330">
    <property type="entry name" value="B-lactam Antibiotic, Isopenicillin N Synthase, Chain"/>
    <property type="match status" value="1"/>
</dbReference>
<protein>
    <recommendedName>
        <fullName evidence="3">Isopenicillin N synthase-like Fe(2+) 2OG dioxygenase domain-containing protein</fullName>
    </recommendedName>
</protein>
<proteinExistence type="predicted"/>
<name>A0A9W7IQE5_HIBTR</name>
<gene>
    <name evidence="1" type="ORF">HRI_003586500</name>
</gene>
<dbReference type="OrthoDB" id="288590at2759"/>
<comment type="caution">
    <text evidence="1">The sequence shown here is derived from an EMBL/GenBank/DDBJ whole genome shotgun (WGS) entry which is preliminary data.</text>
</comment>
<evidence type="ECO:0008006" key="3">
    <source>
        <dbReference type="Google" id="ProtNLM"/>
    </source>
</evidence>
<dbReference type="AlphaFoldDB" id="A0A9W7IQE5"/>
<dbReference type="InterPro" id="IPR027443">
    <property type="entry name" value="IPNS-like_sf"/>
</dbReference>
<sequence>MEILSNGKYKSHIHQVVLDDNQVKRITVATLHGPSLDTFVAPAPGFVNESRQPAFRGMTYKKSLELNGFDEIDVQSSLSQLRIPLPV</sequence>
<evidence type="ECO:0000313" key="2">
    <source>
        <dbReference type="Proteomes" id="UP001165190"/>
    </source>
</evidence>
<dbReference type="SUPFAM" id="SSF51197">
    <property type="entry name" value="Clavaminate synthase-like"/>
    <property type="match status" value="1"/>
</dbReference>
<keyword evidence="2" id="KW-1185">Reference proteome</keyword>